<comment type="caution">
    <text evidence="1">The sequence shown here is derived from an EMBL/GenBank/DDBJ whole genome shotgun (WGS) entry which is preliminary data.</text>
</comment>
<protein>
    <submittedName>
        <fullName evidence="1">Phage tail protein X</fullName>
    </submittedName>
</protein>
<keyword evidence="2" id="KW-1185">Reference proteome</keyword>
<dbReference type="Pfam" id="PF05489">
    <property type="entry name" value="Phage_tail_X"/>
    <property type="match status" value="1"/>
</dbReference>
<reference evidence="1 2" key="1">
    <citation type="submission" date="2018-08" db="EMBL/GenBank/DDBJ databases">
        <title>Genomic Encyclopedia of Archaeal and Bacterial Type Strains, Phase II (KMG-II): from individual species to whole genera.</title>
        <authorList>
            <person name="Goeker M."/>
        </authorList>
    </citation>
    <scope>NUCLEOTIDE SEQUENCE [LARGE SCALE GENOMIC DNA]</scope>
    <source>
        <strain evidence="1 2">DSM 5002</strain>
    </source>
</reference>
<evidence type="ECO:0000313" key="2">
    <source>
        <dbReference type="Proteomes" id="UP000266273"/>
    </source>
</evidence>
<name>A0A397PIN3_9HYPH</name>
<gene>
    <name evidence="1" type="ORF">BXY53_2316</name>
</gene>
<dbReference type="InterPro" id="IPR008861">
    <property type="entry name" value="GpX-like"/>
</dbReference>
<evidence type="ECO:0000313" key="1">
    <source>
        <dbReference type="EMBL" id="RIA47749.1"/>
    </source>
</evidence>
<dbReference type="OrthoDB" id="8759063at2"/>
<dbReference type="AlphaFoldDB" id="A0A397PIN3"/>
<sequence length="72" mass="7998">MAVENVTGQNDMLDLIVWRHYGFQQRAVEAGPDANPPLSARPPMLPEGVTITLPEIARPRGTPPKIRLWDVP</sequence>
<dbReference type="Proteomes" id="UP000266273">
    <property type="component" value="Unassembled WGS sequence"/>
</dbReference>
<dbReference type="RefSeq" id="WP_119062106.1">
    <property type="nucleotide sequence ID" value="NZ_QXDF01000002.1"/>
</dbReference>
<accession>A0A397PIN3</accession>
<proteinExistence type="predicted"/>
<organism evidence="1 2">
    <name type="scientific">Dichotomicrobium thermohalophilum</name>
    <dbReference type="NCBI Taxonomy" id="933063"/>
    <lineage>
        <taxon>Bacteria</taxon>
        <taxon>Pseudomonadati</taxon>
        <taxon>Pseudomonadota</taxon>
        <taxon>Alphaproteobacteria</taxon>
        <taxon>Hyphomicrobiales</taxon>
        <taxon>Hyphomicrobiaceae</taxon>
        <taxon>Dichotomicrobium</taxon>
    </lineage>
</organism>
<dbReference type="EMBL" id="QXDF01000002">
    <property type="protein sequence ID" value="RIA47749.1"/>
    <property type="molecule type" value="Genomic_DNA"/>
</dbReference>